<dbReference type="InterPro" id="IPR039420">
    <property type="entry name" value="WalR-like"/>
</dbReference>
<proteinExistence type="predicted"/>
<dbReference type="PANTHER" id="PTHR48111">
    <property type="entry name" value="REGULATOR OF RPOS"/>
    <property type="match status" value="1"/>
</dbReference>
<evidence type="ECO:0000256" key="1">
    <source>
        <dbReference type="ARBA" id="ARBA00022553"/>
    </source>
</evidence>
<feature type="modified residue" description="4-aspartylphosphate" evidence="6">
    <location>
        <position position="51"/>
    </location>
</feature>
<keyword evidence="1 6" id="KW-0597">Phosphoprotein</keyword>
<dbReference type="EMBL" id="QWGA01000008">
    <property type="protein sequence ID" value="RIJ27469.1"/>
    <property type="molecule type" value="Genomic_DNA"/>
</dbReference>
<dbReference type="FunFam" id="1.10.10.10:FF:000005">
    <property type="entry name" value="Two-component system response regulator"/>
    <property type="match status" value="1"/>
</dbReference>
<dbReference type="CDD" id="cd00383">
    <property type="entry name" value="trans_reg_C"/>
    <property type="match status" value="1"/>
</dbReference>
<dbReference type="OrthoDB" id="9802426at2"/>
<keyword evidence="5" id="KW-0804">Transcription</keyword>
<dbReference type="AlphaFoldDB" id="A0A399RD93"/>
<evidence type="ECO:0000313" key="11">
    <source>
        <dbReference type="Proteomes" id="UP000265845"/>
    </source>
</evidence>
<sequence>MRYLLVEDDRETADYVSRGFREHGDVVDHAANGQDGLMMATDTRYDALIIDRMLPGIDGLKLLNMLRAGGNQTPAIFLTAIGGIEDRVEGLQVAEDYLVKPFAFAELHARVGVLVRSAAPSDAPQTTYSLAGLCLDRLKRTVERDGEVISLQPVEFRLLEYLMRHEGRVVTRTMLLENVWDFNFDPRTNIVETHISRLRSKVDKGFDRPLIHTVRGAGYRLSDDG</sequence>
<dbReference type="SUPFAM" id="SSF52172">
    <property type="entry name" value="CheY-like"/>
    <property type="match status" value="1"/>
</dbReference>
<dbReference type="GO" id="GO:0000976">
    <property type="term" value="F:transcription cis-regulatory region binding"/>
    <property type="evidence" value="ECO:0007669"/>
    <property type="project" value="TreeGrafter"/>
</dbReference>
<keyword evidence="2" id="KW-0902">Two-component regulatory system</keyword>
<dbReference type="Gene3D" id="3.40.50.2300">
    <property type="match status" value="1"/>
</dbReference>
<dbReference type="SMART" id="SM00862">
    <property type="entry name" value="Trans_reg_C"/>
    <property type="match status" value="1"/>
</dbReference>
<dbReference type="Proteomes" id="UP000265845">
    <property type="component" value="Unassembled WGS sequence"/>
</dbReference>
<feature type="DNA-binding region" description="OmpR/PhoB-type" evidence="7">
    <location>
        <begin position="125"/>
        <end position="223"/>
    </location>
</feature>
<dbReference type="InterPro" id="IPR001867">
    <property type="entry name" value="OmpR/PhoB-type_DNA-bd"/>
</dbReference>
<evidence type="ECO:0000256" key="4">
    <source>
        <dbReference type="ARBA" id="ARBA00023125"/>
    </source>
</evidence>
<accession>A0A399RD93</accession>
<feature type="domain" description="OmpR/PhoB-type" evidence="9">
    <location>
        <begin position="125"/>
        <end position="223"/>
    </location>
</feature>
<evidence type="ECO:0000256" key="5">
    <source>
        <dbReference type="ARBA" id="ARBA00023163"/>
    </source>
</evidence>
<dbReference type="InterPro" id="IPR001789">
    <property type="entry name" value="Sig_transdc_resp-reg_receiver"/>
</dbReference>
<evidence type="ECO:0000313" key="10">
    <source>
        <dbReference type="EMBL" id="RIJ27469.1"/>
    </source>
</evidence>
<dbReference type="GO" id="GO:0000156">
    <property type="term" value="F:phosphorelay response regulator activity"/>
    <property type="evidence" value="ECO:0007669"/>
    <property type="project" value="TreeGrafter"/>
</dbReference>
<dbReference type="SUPFAM" id="SSF46894">
    <property type="entry name" value="C-terminal effector domain of the bipartite response regulators"/>
    <property type="match status" value="1"/>
</dbReference>
<keyword evidence="4 7" id="KW-0238">DNA-binding</keyword>
<evidence type="ECO:0000256" key="3">
    <source>
        <dbReference type="ARBA" id="ARBA00023015"/>
    </source>
</evidence>
<keyword evidence="3" id="KW-0805">Transcription regulation</keyword>
<name>A0A399RD93_9PROT</name>
<gene>
    <name evidence="10" type="ORF">D1222_13815</name>
</gene>
<dbReference type="Gene3D" id="1.10.10.10">
    <property type="entry name" value="Winged helix-like DNA-binding domain superfamily/Winged helix DNA-binding domain"/>
    <property type="match status" value="1"/>
</dbReference>
<dbReference type="PROSITE" id="PS51755">
    <property type="entry name" value="OMPR_PHOB"/>
    <property type="match status" value="1"/>
</dbReference>
<protein>
    <submittedName>
        <fullName evidence="10">DNA-binding response regulator</fullName>
    </submittedName>
</protein>
<organism evidence="10 11">
    <name type="scientific">Henriciella algicola</name>
    <dbReference type="NCBI Taxonomy" id="1608422"/>
    <lineage>
        <taxon>Bacteria</taxon>
        <taxon>Pseudomonadati</taxon>
        <taxon>Pseudomonadota</taxon>
        <taxon>Alphaproteobacteria</taxon>
        <taxon>Hyphomonadales</taxon>
        <taxon>Hyphomonadaceae</taxon>
        <taxon>Henriciella</taxon>
    </lineage>
</organism>
<dbReference type="GO" id="GO:0032993">
    <property type="term" value="C:protein-DNA complex"/>
    <property type="evidence" value="ECO:0007669"/>
    <property type="project" value="TreeGrafter"/>
</dbReference>
<keyword evidence="11" id="KW-1185">Reference proteome</keyword>
<evidence type="ECO:0000256" key="7">
    <source>
        <dbReference type="PROSITE-ProRule" id="PRU01091"/>
    </source>
</evidence>
<dbReference type="RefSeq" id="WP_119454846.1">
    <property type="nucleotide sequence ID" value="NZ_QWGA01000008.1"/>
</dbReference>
<dbReference type="GO" id="GO:0006355">
    <property type="term" value="P:regulation of DNA-templated transcription"/>
    <property type="evidence" value="ECO:0007669"/>
    <property type="project" value="InterPro"/>
</dbReference>
<dbReference type="InterPro" id="IPR036388">
    <property type="entry name" value="WH-like_DNA-bd_sf"/>
</dbReference>
<evidence type="ECO:0000259" key="8">
    <source>
        <dbReference type="PROSITE" id="PS50110"/>
    </source>
</evidence>
<dbReference type="PROSITE" id="PS50110">
    <property type="entry name" value="RESPONSE_REGULATORY"/>
    <property type="match status" value="1"/>
</dbReference>
<dbReference type="Pfam" id="PF00486">
    <property type="entry name" value="Trans_reg_C"/>
    <property type="match status" value="1"/>
</dbReference>
<dbReference type="SMART" id="SM00448">
    <property type="entry name" value="REC"/>
    <property type="match status" value="1"/>
</dbReference>
<dbReference type="InterPro" id="IPR016032">
    <property type="entry name" value="Sig_transdc_resp-reg_C-effctor"/>
</dbReference>
<dbReference type="GO" id="GO:0005829">
    <property type="term" value="C:cytosol"/>
    <property type="evidence" value="ECO:0007669"/>
    <property type="project" value="TreeGrafter"/>
</dbReference>
<feature type="domain" description="Response regulatory" evidence="8">
    <location>
        <begin position="2"/>
        <end position="115"/>
    </location>
</feature>
<comment type="caution">
    <text evidence="10">The sequence shown here is derived from an EMBL/GenBank/DDBJ whole genome shotgun (WGS) entry which is preliminary data.</text>
</comment>
<reference evidence="10 11" key="1">
    <citation type="submission" date="2018-08" db="EMBL/GenBank/DDBJ databases">
        <title>Henriciella mobilis sp. nov., isolated from seawater.</title>
        <authorList>
            <person name="Cheng H."/>
            <person name="Wu Y.-H."/>
            <person name="Xu X.-W."/>
            <person name="Guo L.-L."/>
        </authorList>
    </citation>
    <scope>NUCLEOTIDE SEQUENCE [LARGE SCALE GENOMIC DNA]</scope>
    <source>
        <strain evidence="10 11">CCUG67844</strain>
    </source>
</reference>
<evidence type="ECO:0000256" key="6">
    <source>
        <dbReference type="PROSITE-ProRule" id="PRU00169"/>
    </source>
</evidence>
<dbReference type="Pfam" id="PF00072">
    <property type="entry name" value="Response_reg"/>
    <property type="match status" value="1"/>
</dbReference>
<evidence type="ECO:0000256" key="2">
    <source>
        <dbReference type="ARBA" id="ARBA00023012"/>
    </source>
</evidence>
<dbReference type="PANTHER" id="PTHR48111:SF76">
    <property type="entry name" value="TWO-COMPONENT RESPONSE REGULATOR"/>
    <property type="match status" value="1"/>
</dbReference>
<dbReference type="InterPro" id="IPR011006">
    <property type="entry name" value="CheY-like_superfamily"/>
</dbReference>
<evidence type="ECO:0000259" key="9">
    <source>
        <dbReference type="PROSITE" id="PS51755"/>
    </source>
</evidence>